<dbReference type="InterPro" id="IPR038765">
    <property type="entry name" value="Papain-like_cys_pep_sf"/>
</dbReference>
<accession>X6MEJ5</accession>
<dbReference type="InterPro" id="IPR001394">
    <property type="entry name" value="Peptidase_C19_UCH"/>
</dbReference>
<dbReference type="GO" id="GO:0004843">
    <property type="term" value="F:cysteine-type deubiquitinase activity"/>
    <property type="evidence" value="ECO:0007669"/>
    <property type="project" value="InterPro"/>
</dbReference>
<gene>
    <name evidence="3" type="ORF">RFI_25916</name>
</gene>
<evidence type="ECO:0000313" key="4">
    <source>
        <dbReference type="Proteomes" id="UP000023152"/>
    </source>
</evidence>
<keyword evidence="1" id="KW-0472">Membrane</keyword>
<dbReference type="GO" id="GO:0016579">
    <property type="term" value="P:protein deubiquitination"/>
    <property type="evidence" value="ECO:0007669"/>
    <property type="project" value="InterPro"/>
</dbReference>
<evidence type="ECO:0000256" key="1">
    <source>
        <dbReference type="SAM" id="Phobius"/>
    </source>
</evidence>
<protein>
    <recommendedName>
        <fullName evidence="2">USP domain-containing protein</fullName>
    </recommendedName>
</protein>
<dbReference type="OrthoDB" id="292964at2759"/>
<dbReference type="InterPro" id="IPR018200">
    <property type="entry name" value="USP_CS"/>
</dbReference>
<dbReference type="GO" id="GO:0005829">
    <property type="term" value="C:cytosol"/>
    <property type="evidence" value="ECO:0007669"/>
    <property type="project" value="TreeGrafter"/>
</dbReference>
<reference evidence="3 4" key="1">
    <citation type="journal article" date="2013" name="Curr. Biol.">
        <title>The Genome of the Foraminiferan Reticulomyxa filosa.</title>
        <authorList>
            <person name="Glockner G."/>
            <person name="Hulsmann N."/>
            <person name="Schleicher M."/>
            <person name="Noegel A.A."/>
            <person name="Eichinger L."/>
            <person name="Gallinger C."/>
            <person name="Pawlowski J."/>
            <person name="Sierra R."/>
            <person name="Euteneuer U."/>
            <person name="Pillet L."/>
            <person name="Moustafa A."/>
            <person name="Platzer M."/>
            <person name="Groth M."/>
            <person name="Szafranski K."/>
            <person name="Schliwa M."/>
        </authorList>
    </citation>
    <scope>NUCLEOTIDE SEQUENCE [LARGE SCALE GENOMIC DNA]</scope>
</reference>
<keyword evidence="1" id="KW-0812">Transmembrane</keyword>
<dbReference type="InterPro" id="IPR028889">
    <property type="entry name" value="USP"/>
</dbReference>
<dbReference type="PROSITE" id="PS50235">
    <property type="entry name" value="USP_3"/>
    <property type="match status" value="1"/>
</dbReference>
<dbReference type="SUPFAM" id="SSF54001">
    <property type="entry name" value="Cysteine proteinases"/>
    <property type="match status" value="1"/>
</dbReference>
<dbReference type="SUPFAM" id="SSF52540">
    <property type="entry name" value="P-loop containing nucleoside triphosphate hydrolases"/>
    <property type="match status" value="1"/>
</dbReference>
<proteinExistence type="predicted"/>
<keyword evidence="1" id="KW-1133">Transmembrane helix</keyword>
<dbReference type="Gene3D" id="3.40.50.300">
    <property type="entry name" value="P-loop containing nucleotide triphosphate hydrolases"/>
    <property type="match status" value="1"/>
</dbReference>
<sequence>MQSHVECLNCNKYKSNVLQPFLTVSLEITEQYSLTSSLSHFTKKETIQGFSCPLCSHKNVNATKQLTFFEPPHILVVHFKRFSIAVQGQLNKLNQFVQFDEFLTLRPTKKGGGPVFYELFGVLVHLGRSIGFGHYIAFVRIAHDWYCMDDNNVYKVPNGINEILKSQAYILFYRKYSMNLLIFTKCDVLYLFAGLLTFKQLFLCLFLALRGNKTRSNSSKGKKISLGSQINNQEKFYVNERCKQKKIYANLKKNNFATKKTQYYLKRRIMNGNKVCCAFVEEKNILLKLCYEKNNAKVFVCFDFILAEPLEQIIEAADTGDVLVKKLRSWNFGNELLNESLLAELNGSHVLSWGLTVWERTGLSMYLFDSFQTKHRKKEDMSKITKFKLLSFDQIIEPSDTGHLLITKLRSWNEGKAFSQEKELNTLFGSYILSWKKEDWINAGLNQWKFEYFHHLHKGKISNIEQLANTVRQIVKEIAYDLSQNGVIIQFRESEERESNQVLSNACSPNMKIGGFDVNKRKEELELLNMEVERMIKLIYYFFYYHKTKNNEMRSRSYRIVLYGGSGAGKSHLLDYYLNEHIKKNSNVSYLTISFNDDTYLENEIDFKFETLIRICFEYFIKTTRMEQSVQISAHNARPAVYKRRSFIPVKTTSFIKFRKSFIALYKKINIANLDLESVLGWIRNETKKDLLLFCCDDITQWKKSEEKFITFLRRKELQDNNVIQIFTTASNIFRLLDLQTTSGALIPTIFVNGINLADFMKKIHNCETPLFDGLLKLCSNHTRSYLILHRLMINSNEEESKEDNIFVSNIKENKWQDCIEYFSNAWRDSILWDLSSKLIYFSHYIWRSFFLAEKVEPTSRVPNLELTWMDLSLQGIISFQNRLIIFI</sequence>
<evidence type="ECO:0000313" key="3">
    <source>
        <dbReference type="EMBL" id="ETO11460.1"/>
    </source>
</evidence>
<feature type="transmembrane region" description="Helical" evidence="1">
    <location>
        <begin position="188"/>
        <end position="209"/>
    </location>
</feature>
<dbReference type="InterPro" id="IPR027417">
    <property type="entry name" value="P-loop_NTPase"/>
</dbReference>
<dbReference type="PANTHER" id="PTHR24006">
    <property type="entry name" value="UBIQUITIN CARBOXYL-TERMINAL HYDROLASE"/>
    <property type="match status" value="1"/>
</dbReference>
<organism evidence="3 4">
    <name type="scientific">Reticulomyxa filosa</name>
    <dbReference type="NCBI Taxonomy" id="46433"/>
    <lineage>
        <taxon>Eukaryota</taxon>
        <taxon>Sar</taxon>
        <taxon>Rhizaria</taxon>
        <taxon>Retaria</taxon>
        <taxon>Foraminifera</taxon>
        <taxon>Monothalamids</taxon>
        <taxon>Reticulomyxidae</taxon>
        <taxon>Reticulomyxa</taxon>
    </lineage>
</organism>
<dbReference type="Gene3D" id="3.90.70.10">
    <property type="entry name" value="Cysteine proteinases"/>
    <property type="match status" value="1"/>
</dbReference>
<dbReference type="GO" id="GO:0005634">
    <property type="term" value="C:nucleus"/>
    <property type="evidence" value="ECO:0007669"/>
    <property type="project" value="TreeGrafter"/>
</dbReference>
<evidence type="ECO:0000259" key="2">
    <source>
        <dbReference type="PROSITE" id="PS50235"/>
    </source>
</evidence>
<feature type="domain" description="USP" evidence="2">
    <location>
        <begin position="1"/>
        <end position="176"/>
    </location>
</feature>
<dbReference type="Proteomes" id="UP000023152">
    <property type="component" value="Unassembled WGS sequence"/>
</dbReference>
<dbReference type="InterPro" id="IPR050164">
    <property type="entry name" value="Peptidase_C19"/>
</dbReference>
<dbReference type="PROSITE" id="PS00973">
    <property type="entry name" value="USP_2"/>
    <property type="match status" value="1"/>
</dbReference>
<comment type="caution">
    <text evidence="3">The sequence shown here is derived from an EMBL/GenBank/DDBJ whole genome shotgun (WGS) entry which is preliminary data.</text>
</comment>
<keyword evidence="4" id="KW-1185">Reference proteome</keyword>
<dbReference type="AlphaFoldDB" id="X6MEJ5"/>
<name>X6MEJ5_RETFI</name>
<dbReference type="Pfam" id="PF00443">
    <property type="entry name" value="UCH"/>
    <property type="match status" value="1"/>
</dbReference>
<dbReference type="EMBL" id="ASPP01022449">
    <property type="protein sequence ID" value="ETO11460.1"/>
    <property type="molecule type" value="Genomic_DNA"/>
</dbReference>